<keyword evidence="1" id="KW-0472">Membrane</keyword>
<evidence type="ECO:0000313" key="3">
    <source>
        <dbReference type="Proteomes" id="UP001271723"/>
    </source>
</evidence>
<accession>A0ABU4LA01</accession>
<protein>
    <recommendedName>
        <fullName evidence="4">Secreted protein</fullName>
    </recommendedName>
</protein>
<evidence type="ECO:0008006" key="4">
    <source>
        <dbReference type="Google" id="ProtNLM"/>
    </source>
</evidence>
<dbReference type="EMBL" id="JARAVY010000012">
    <property type="protein sequence ID" value="MDX2912599.1"/>
    <property type="molecule type" value="Genomic_DNA"/>
</dbReference>
<keyword evidence="3" id="KW-1185">Reference proteome</keyword>
<evidence type="ECO:0000256" key="1">
    <source>
        <dbReference type="SAM" id="Phobius"/>
    </source>
</evidence>
<dbReference type="RefSeq" id="WP_086757498.1">
    <property type="nucleotide sequence ID" value="NZ_JAGJBZ010000004.1"/>
</dbReference>
<organism evidence="2 3">
    <name type="scientific">Streptomyces griseiscabiei</name>
    <dbReference type="NCBI Taxonomy" id="2993540"/>
    <lineage>
        <taxon>Bacteria</taxon>
        <taxon>Bacillati</taxon>
        <taxon>Actinomycetota</taxon>
        <taxon>Actinomycetes</taxon>
        <taxon>Kitasatosporales</taxon>
        <taxon>Streptomycetaceae</taxon>
        <taxon>Streptomyces</taxon>
    </lineage>
</organism>
<reference evidence="2 3" key="1">
    <citation type="journal article" date="2023" name="Microb. Genom.">
        <title>Mesoterricola silvestris gen. nov., sp. nov., Mesoterricola sediminis sp. nov., Geothrix oryzae sp. nov., Geothrix edaphica sp. nov., Geothrix rubra sp. nov., and Geothrix limicola sp. nov., six novel members of Acidobacteriota isolated from soils.</title>
        <authorList>
            <person name="Weisberg A.J."/>
            <person name="Pearce E."/>
            <person name="Kramer C.G."/>
            <person name="Chang J.H."/>
            <person name="Clarke C.R."/>
        </authorList>
    </citation>
    <scope>NUCLEOTIDE SEQUENCE [LARGE SCALE GENOMIC DNA]</scope>
    <source>
        <strain evidence="2 3">NRRL_B-2795</strain>
    </source>
</reference>
<sequence>METTQRVIHRNGLFSKFLLVLVGLAVLLFCYTVVRENLPPRFTRDWPWKLKLLDIQSATAAVLATGGATLARAQYARAVRPAIGYFGRVMEGMAQDGRLAWACHLFNGGQDVAVATHLSYWVTYTPAAKARGGAADSSDWLTHQAAVDSMESRALRSRRDFALDLVGHGRPIPGEQLMFLGWFTEEAMSEVENVFIRVQVADRVGDTHERIINLLKGANRAPSHPDPPPF</sequence>
<gene>
    <name evidence="2" type="ORF">PV517_28490</name>
</gene>
<proteinExistence type="predicted"/>
<dbReference type="Proteomes" id="UP001271723">
    <property type="component" value="Unassembled WGS sequence"/>
</dbReference>
<comment type="caution">
    <text evidence="2">The sequence shown here is derived from an EMBL/GenBank/DDBJ whole genome shotgun (WGS) entry which is preliminary data.</text>
</comment>
<keyword evidence="1" id="KW-0812">Transmembrane</keyword>
<keyword evidence="1" id="KW-1133">Transmembrane helix</keyword>
<feature type="transmembrane region" description="Helical" evidence="1">
    <location>
        <begin position="12"/>
        <end position="34"/>
    </location>
</feature>
<name>A0ABU4LA01_9ACTN</name>
<evidence type="ECO:0000313" key="2">
    <source>
        <dbReference type="EMBL" id="MDX2912599.1"/>
    </source>
</evidence>